<feature type="region of interest" description="Disordered" evidence="1">
    <location>
        <begin position="1"/>
        <end position="23"/>
    </location>
</feature>
<gene>
    <name evidence="2" type="ORF">P43SY_009601</name>
</gene>
<feature type="compositionally biased region" description="Polar residues" evidence="1">
    <location>
        <begin position="211"/>
        <end position="222"/>
    </location>
</feature>
<evidence type="ECO:0000256" key="1">
    <source>
        <dbReference type="SAM" id="MobiDB-lite"/>
    </source>
</evidence>
<dbReference type="AlphaFoldDB" id="A0AAD5LPU3"/>
<feature type="compositionally biased region" description="Basic and acidic residues" evidence="1">
    <location>
        <begin position="196"/>
        <end position="210"/>
    </location>
</feature>
<feature type="region of interest" description="Disordered" evidence="1">
    <location>
        <begin position="166"/>
        <end position="224"/>
    </location>
</feature>
<proteinExistence type="predicted"/>
<feature type="compositionally biased region" description="Low complexity" evidence="1">
    <location>
        <begin position="114"/>
        <end position="125"/>
    </location>
</feature>
<comment type="caution">
    <text evidence="2">The sequence shown here is derived from an EMBL/GenBank/DDBJ whole genome shotgun (WGS) entry which is preliminary data.</text>
</comment>
<sequence length="313" mass="34025">MSIFGGSERFPDEPARSPGPVYGRVEVRSRGHVVVMKADSHPVDEKHKWGKRESWIGVHIRIYVAESNRAPGQYDTNVDAVKSKAPKVSFPKSSRFLSQKGDPRGGEDPGGSGNNSPSRSSRLGRTGSVFGSEHRFGLRQDKARIQQQPVGVGQRVQFVSARHTRENMGEFSPGPIYAPYNPECPGGRLAPSPRATRREPPTGSPRENKNPHANLSSRSSWLAGNVRKMDGVETVLMRTGDVAPGPGSYGDPRSSFATVSHNVKAKGTMVKPTRPSPRPQPQGYHHQDTRVQGVVSVTREASLRTPEPATGSV</sequence>
<dbReference type="Proteomes" id="UP001209570">
    <property type="component" value="Unassembled WGS sequence"/>
</dbReference>
<feature type="region of interest" description="Disordered" evidence="1">
    <location>
        <begin position="266"/>
        <end position="291"/>
    </location>
</feature>
<protein>
    <submittedName>
        <fullName evidence="2">Uncharacterized protein</fullName>
    </submittedName>
</protein>
<dbReference type="EMBL" id="JAKCXM010000043">
    <property type="protein sequence ID" value="KAJ0405552.1"/>
    <property type="molecule type" value="Genomic_DNA"/>
</dbReference>
<accession>A0AAD5LPU3</accession>
<evidence type="ECO:0000313" key="2">
    <source>
        <dbReference type="EMBL" id="KAJ0405552.1"/>
    </source>
</evidence>
<feature type="region of interest" description="Disordered" evidence="1">
    <location>
        <begin position="85"/>
        <end position="129"/>
    </location>
</feature>
<organism evidence="2 3">
    <name type="scientific">Pythium insidiosum</name>
    <name type="common">Pythiosis disease agent</name>
    <dbReference type="NCBI Taxonomy" id="114742"/>
    <lineage>
        <taxon>Eukaryota</taxon>
        <taxon>Sar</taxon>
        <taxon>Stramenopiles</taxon>
        <taxon>Oomycota</taxon>
        <taxon>Peronosporomycetes</taxon>
        <taxon>Pythiales</taxon>
        <taxon>Pythiaceae</taxon>
        <taxon>Pythium</taxon>
    </lineage>
</organism>
<evidence type="ECO:0000313" key="3">
    <source>
        <dbReference type="Proteomes" id="UP001209570"/>
    </source>
</evidence>
<keyword evidence="3" id="KW-1185">Reference proteome</keyword>
<reference evidence="2" key="1">
    <citation type="submission" date="2021-12" db="EMBL/GenBank/DDBJ databases">
        <title>Prjna785345.</title>
        <authorList>
            <person name="Rujirawat T."/>
            <person name="Krajaejun T."/>
        </authorList>
    </citation>
    <scope>NUCLEOTIDE SEQUENCE</scope>
    <source>
        <strain evidence="2">Pi057C3</strain>
    </source>
</reference>
<name>A0AAD5LPU3_PYTIN</name>